<evidence type="ECO:0000256" key="10">
    <source>
        <dbReference type="ARBA" id="ARBA00023306"/>
    </source>
</evidence>
<keyword evidence="8 15" id="KW-0418">Kinase</keyword>
<keyword evidence="6 15" id="KW-0808">Transferase</keyword>
<proteinExistence type="inferred from homology"/>
<dbReference type="GO" id="GO:0005524">
    <property type="term" value="F:ATP binding"/>
    <property type="evidence" value="ECO:0007669"/>
    <property type="project" value="UniProtKB-UniRule"/>
</dbReference>
<dbReference type="InterPro" id="IPR017441">
    <property type="entry name" value="Protein_kinase_ATP_BS"/>
</dbReference>
<dbReference type="Proteomes" id="UP000031668">
    <property type="component" value="Unassembled WGS sequence"/>
</dbReference>
<dbReference type="EC" id="2.7.11.24" evidence="3 15"/>
<dbReference type="InterPro" id="IPR008349">
    <property type="entry name" value="MAPK_ERK1/2"/>
</dbReference>
<evidence type="ECO:0000256" key="5">
    <source>
        <dbReference type="ARBA" id="ARBA00022553"/>
    </source>
</evidence>
<dbReference type="PROSITE" id="PS00108">
    <property type="entry name" value="PROTEIN_KINASE_ST"/>
    <property type="match status" value="1"/>
</dbReference>
<evidence type="ECO:0000313" key="18">
    <source>
        <dbReference type="Proteomes" id="UP000031668"/>
    </source>
</evidence>
<evidence type="ECO:0000256" key="12">
    <source>
        <dbReference type="ARBA" id="ARBA00048312"/>
    </source>
</evidence>
<evidence type="ECO:0000256" key="11">
    <source>
        <dbReference type="ARBA" id="ARBA00047592"/>
    </source>
</evidence>
<evidence type="ECO:0000313" key="17">
    <source>
        <dbReference type="EMBL" id="KII62681.1"/>
    </source>
</evidence>
<keyword evidence="7 13" id="KW-0547">Nucleotide-binding</keyword>
<dbReference type="InterPro" id="IPR050117">
    <property type="entry name" value="MAPK"/>
</dbReference>
<dbReference type="PROSITE" id="PS00107">
    <property type="entry name" value="PROTEIN_KINASE_ATP"/>
    <property type="match status" value="1"/>
</dbReference>
<dbReference type="GO" id="GO:0004707">
    <property type="term" value="F:MAP kinase activity"/>
    <property type="evidence" value="ECO:0007669"/>
    <property type="project" value="UniProtKB-EC"/>
</dbReference>
<comment type="similarity">
    <text evidence="2">Belongs to the protein kinase superfamily. CMGC Ser/Thr protein kinase family. MAP kinase subfamily.</text>
</comment>
<dbReference type="OMA" id="CYFLYQM"/>
<keyword evidence="15" id="KW-0460">Magnesium</keyword>
<gene>
    <name evidence="17" type="ORF">RF11_03481</name>
</gene>
<name>A0A0C2MM52_THEKT</name>
<dbReference type="SMART" id="SM00220">
    <property type="entry name" value="S_TKc"/>
    <property type="match status" value="1"/>
</dbReference>
<keyword evidence="10" id="KW-0131">Cell cycle</keyword>
<dbReference type="GO" id="GO:0106310">
    <property type="term" value="F:protein serine kinase activity"/>
    <property type="evidence" value="ECO:0007669"/>
    <property type="project" value="RHEA"/>
</dbReference>
<dbReference type="Pfam" id="PF00069">
    <property type="entry name" value="Pkinase"/>
    <property type="match status" value="1"/>
</dbReference>
<comment type="similarity">
    <text evidence="15">Belongs to the protein kinase superfamily. Ser/Thr protein kinase family. MAP kinase subfamily.</text>
</comment>
<dbReference type="SUPFAM" id="SSF56112">
    <property type="entry name" value="Protein kinase-like (PK-like)"/>
    <property type="match status" value="1"/>
</dbReference>
<dbReference type="PANTHER" id="PTHR24055">
    <property type="entry name" value="MITOGEN-ACTIVATED PROTEIN KINASE"/>
    <property type="match status" value="1"/>
</dbReference>
<keyword evidence="9 13" id="KW-0067">ATP-binding</keyword>
<evidence type="ECO:0000256" key="3">
    <source>
        <dbReference type="ARBA" id="ARBA00012411"/>
    </source>
</evidence>
<comment type="cofactor">
    <cofactor evidence="1 15">
        <name>Mg(2+)</name>
        <dbReference type="ChEBI" id="CHEBI:18420"/>
    </cofactor>
</comment>
<sequence length="371" mass="43593">MEVQNDTEAKSGEPLTHYINNHTFSLPPFYENLRYIGEGSYGVVVSAYDSVHNHEVAIKKMSPFDHFVCCLRALREIKFLCAYDHENIIPVYDILTNKLEGQPYHDIYLVFEKMDTDLSRLLRDRRLESDYICWFTYQILRGLKYLHSANIAHRDLKPSNLLINGDCDLKICDFGLARVSLRENYYSAIMTEYVATRWYRAPEIMINSRCYDLAVDIWSVGCILGEMLDGRPLFRGKHYIHQLELILMFVGSPCPEDMKYINNEKARNFLNKQPKYNKIDLVAAFPKAKEQELDLMDRCLTFNPMRRYKINDCITHPYVSAHHDSDDEPVFQKEFQLYEDVCENIPRDDLCRRSAITTEMIQSEISRFSHK</sequence>
<dbReference type="PROSITE" id="PS50011">
    <property type="entry name" value="PROTEIN_KINASE_DOM"/>
    <property type="match status" value="1"/>
</dbReference>
<keyword evidence="18" id="KW-1185">Reference proteome</keyword>
<evidence type="ECO:0000256" key="13">
    <source>
        <dbReference type="PROSITE-ProRule" id="PRU10141"/>
    </source>
</evidence>
<comment type="catalytic activity">
    <reaction evidence="12">
        <text>L-seryl-[protein] + ATP = O-phospho-L-seryl-[protein] + ADP + H(+)</text>
        <dbReference type="Rhea" id="RHEA:17989"/>
        <dbReference type="Rhea" id="RHEA-COMP:9863"/>
        <dbReference type="Rhea" id="RHEA-COMP:11604"/>
        <dbReference type="ChEBI" id="CHEBI:15378"/>
        <dbReference type="ChEBI" id="CHEBI:29999"/>
        <dbReference type="ChEBI" id="CHEBI:30616"/>
        <dbReference type="ChEBI" id="CHEBI:83421"/>
        <dbReference type="ChEBI" id="CHEBI:456216"/>
        <dbReference type="EC" id="2.7.11.24"/>
    </reaction>
</comment>
<evidence type="ECO:0000256" key="1">
    <source>
        <dbReference type="ARBA" id="ARBA00001946"/>
    </source>
</evidence>
<accession>A0A0C2MM52</accession>
<dbReference type="EMBL" id="JWZT01004899">
    <property type="protein sequence ID" value="KII62681.1"/>
    <property type="molecule type" value="Genomic_DNA"/>
</dbReference>
<organism evidence="17 18">
    <name type="scientific">Thelohanellus kitauei</name>
    <name type="common">Myxosporean</name>
    <dbReference type="NCBI Taxonomy" id="669202"/>
    <lineage>
        <taxon>Eukaryota</taxon>
        <taxon>Metazoa</taxon>
        <taxon>Cnidaria</taxon>
        <taxon>Myxozoa</taxon>
        <taxon>Myxosporea</taxon>
        <taxon>Bivalvulida</taxon>
        <taxon>Platysporina</taxon>
        <taxon>Myxobolidae</taxon>
        <taxon>Thelohanellus</taxon>
    </lineage>
</organism>
<comment type="caution">
    <text evidence="17">The sequence shown here is derived from an EMBL/GenBank/DDBJ whole genome shotgun (WGS) entry which is preliminary data.</text>
</comment>
<keyword evidence="4 14" id="KW-0723">Serine/threonine-protein kinase</keyword>
<evidence type="ECO:0000256" key="15">
    <source>
        <dbReference type="RuleBase" id="RU361165"/>
    </source>
</evidence>
<dbReference type="InterPro" id="IPR000719">
    <property type="entry name" value="Prot_kinase_dom"/>
</dbReference>
<dbReference type="InterPro" id="IPR011009">
    <property type="entry name" value="Kinase-like_dom_sf"/>
</dbReference>
<reference evidence="17 18" key="1">
    <citation type="journal article" date="2014" name="Genome Biol. Evol.">
        <title>The genome of the myxosporean Thelohanellus kitauei shows adaptations to nutrient acquisition within its fish host.</title>
        <authorList>
            <person name="Yang Y."/>
            <person name="Xiong J."/>
            <person name="Zhou Z."/>
            <person name="Huo F."/>
            <person name="Miao W."/>
            <person name="Ran C."/>
            <person name="Liu Y."/>
            <person name="Zhang J."/>
            <person name="Feng J."/>
            <person name="Wang M."/>
            <person name="Wang M."/>
            <person name="Wang L."/>
            <person name="Yao B."/>
        </authorList>
    </citation>
    <scope>NUCLEOTIDE SEQUENCE [LARGE SCALE GENOMIC DNA]</scope>
    <source>
        <strain evidence="17">Wuqing</strain>
    </source>
</reference>
<dbReference type="AlphaFoldDB" id="A0A0C2MM52"/>
<comment type="activity regulation">
    <text evidence="15">Activated by threonine and tyrosine phosphorylation.</text>
</comment>
<evidence type="ECO:0000256" key="8">
    <source>
        <dbReference type="ARBA" id="ARBA00022777"/>
    </source>
</evidence>
<dbReference type="FunFam" id="1.10.510.10:FF:000098">
    <property type="entry name" value="Mitogen-activated protein kinase 1"/>
    <property type="match status" value="1"/>
</dbReference>
<evidence type="ECO:0000256" key="2">
    <source>
        <dbReference type="ARBA" id="ARBA00008832"/>
    </source>
</evidence>
<evidence type="ECO:0000256" key="4">
    <source>
        <dbReference type="ARBA" id="ARBA00022527"/>
    </source>
</evidence>
<feature type="domain" description="Protein kinase" evidence="16">
    <location>
        <begin position="30"/>
        <end position="319"/>
    </location>
</feature>
<dbReference type="InterPro" id="IPR008271">
    <property type="entry name" value="Ser/Thr_kinase_AS"/>
</dbReference>
<dbReference type="PRINTS" id="PR01770">
    <property type="entry name" value="ERK1ERK2MAPK"/>
</dbReference>
<keyword evidence="5" id="KW-0597">Phosphoprotein</keyword>
<protein>
    <recommendedName>
        <fullName evidence="3 15">Mitogen-activated protein kinase</fullName>
        <ecNumber evidence="3 15">2.7.11.24</ecNumber>
    </recommendedName>
</protein>
<feature type="binding site" evidence="13">
    <location>
        <position position="60"/>
    </location>
    <ligand>
        <name>ATP</name>
        <dbReference type="ChEBI" id="CHEBI:30616"/>
    </ligand>
</feature>
<evidence type="ECO:0000256" key="7">
    <source>
        <dbReference type="ARBA" id="ARBA00022741"/>
    </source>
</evidence>
<dbReference type="Gene3D" id="1.10.510.10">
    <property type="entry name" value="Transferase(Phosphotransferase) domain 1"/>
    <property type="match status" value="1"/>
</dbReference>
<evidence type="ECO:0000256" key="6">
    <source>
        <dbReference type="ARBA" id="ARBA00022679"/>
    </source>
</evidence>
<dbReference type="OrthoDB" id="192887at2759"/>
<dbReference type="InterPro" id="IPR003527">
    <property type="entry name" value="MAP_kinase_CS"/>
</dbReference>
<dbReference type="PROSITE" id="PS01351">
    <property type="entry name" value="MAPK"/>
    <property type="match status" value="1"/>
</dbReference>
<comment type="catalytic activity">
    <reaction evidence="11 15">
        <text>L-threonyl-[protein] + ATP = O-phospho-L-threonyl-[protein] + ADP + H(+)</text>
        <dbReference type="Rhea" id="RHEA:46608"/>
        <dbReference type="Rhea" id="RHEA-COMP:11060"/>
        <dbReference type="Rhea" id="RHEA-COMP:11605"/>
        <dbReference type="ChEBI" id="CHEBI:15378"/>
        <dbReference type="ChEBI" id="CHEBI:30013"/>
        <dbReference type="ChEBI" id="CHEBI:30616"/>
        <dbReference type="ChEBI" id="CHEBI:61977"/>
        <dbReference type="ChEBI" id="CHEBI:456216"/>
        <dbReference type="EC" id="2.7.11.24"/>
    </reaction>
</comment>
<evidence type="ECO:0000256" key="9">
    <source>
        <dbReference type="ARBA" id="ARBA00022840"/>
    </source>
</evidence>
<dbReference type="Gene3D" id="3.30.200.20">
    <property type="entry name" value="Phosphorylase Kinase, domain 1"/>
    <property type="match status" value="1"/>
</dbReference>
<evidence type="ECO:0000256" key="14">
    <source>
        <dbReference type="RuleBase" id="RU000304"/>
    </source>
</evidence>
<evidence type="ECO:0000259" key="16">
    <source>
        <dbReference type="PROSITE" id="PS50011"/>
    </source>
</evidence>